<proteinExistence type="predicted"/>
<dbReference type="AlphaFoldDB" id="A0A1F6BTW6"/>
<dbReference type="Proteomes" id="UP000176996">
    <property type="component" value="Unassembled WGS sequence"/>
</dbReference>
<name>A0A1F6BTW6_9BACT</name>
<protein>
    <submittedName>
        <fullName evidence="1">Uncharacterized protein</fullName>
    </submittedName>
</protein>
<organism evidence="1 2">
    <name type="scientific">Candidatus Jorgensenbacteria bacterium RIFCSPLOWO2_01_FULL_45_25b</name>
    <dbReference type="NCBI Taxonomy" id="1798471"/>
    <lineage>
        <taxon>Bacteria</taxon>
        <taxon>Candidatus Joergenseniibacteriota</taxon>
    </lineage>
</organism>
<accession>A0A1F6BTW6</accession>
<comment type="caution">
    <text evidence="1">The sequence shown here is derived from an EMBL/GenBank/DDBJ whole genome shotgun (WGS) entry which is preliminary data.</text>
</comment>
<reference evidence="1 2" key="1">
    <citation type="journal article" date="2016" name="Nat. Commun.">
        <title>Thousands of microbial genomes shed light on interconnected biogeochemical processes in an aquifer system.</title>
        <authorList>
            <person name="Anantharaman K."/>
            <person name="Brown C.T."/>
            <person name="Hug L.A."/>
            <person name="Sharon I."/>
            <person name="Castelle C.J."/>
            <person name="Probst A.J."/>
            <person name="Thomas B.C."/>
            <person name="Singh A."/>
            <person name="Wilkins M.J."/>
            <person name="Karaoz U."/>
            <person name="Brodie E.L."/>
            <person name="Williams K.H."/>
            <person name="Hubbard S.S."/>
            <person name="Banfield J.F."/>
        </authorList>
    </citation>
    <scope>NUCLEOTIDE SEQUENCE [LARGE SCALE GENOMIC DNA]</scope>
</reference>
<evidence type="ECO:0000313" key="2">
    <source>
        <dbReference type="Proteomes" id="UP000176996"/>
    </source>
</evidence>
<evidence type="ECO:0000313" key="1">
    <source>
        <dbReference type="EMBL" id="OGG40395.1"/>
    </source>
</evidence>
<gene>
    <name evidence="1" type="ORF">A3A21_03190</name>
</gene>
<sequence>MQEVLVPKTRRSKQEKKQTLRIFQVRTDPAAVRAIAELDQELRQKVERRQRARDRKTGCGAISDGFNIEEDFIMD</sequence>
<dbReference type="EMBL" id="MFKK01000027">
    <property type="protein sequence ID" value="OGG40395.1"/>
    <property type="molecule type" value="Genomic_DNA"/>
</dbReference>
<dbReference type="STRING" id="1798471.A3A21_03190"/>